<feature type="binding site" evidence="5">
    <location>
        <begin position="46"/>
        <end position="48"/>
    </location>
    <ligand>
        <name>3-dehydroquinate</name>
        <dbReference type="ChEBI" id="CHEBI:32364"/>
    </ligand>
</feature>
<dbReference type="GO" id="GO:0009423">
    <property type="term" value="P:chorismate biosynthetic process"/>
    <property type="evidence" value="ECO:0007669"/>
    <property type="project" value="UniProtKB-UniRule"/>
</dbReference>
<feature type="binding site" evidence="5">
    <location>
        <position position="237"/>
    </location>
    <ligand>
        <name>3-dehydroquinate</name>
        <dbReference type="ChEBI" id="CHEBI:32364"/>
    </ligand>
</feature>
<keyword evidence="2 5" id="KW-0057">Aromatic amino acid biosynthesis</keyword>
<dbReference type="EMBL" id="NGJT01000001">
    <property type="protein sequence ID" value="RST96185.1"/>
    <property type="molecule type" value="Genomic_DNA"/>
</dbReference>
<evidence type="ECO:0000313" key="6">
    <source>
        <dbReference type="EMBL" id="RST96185.1"/>
    </source>
</evidence>
<dbReference type="NCBIfam" id="TIGR01093">
    <property type="entry name" value="aroD"/>
    <property type="match status" value="1"/>
</dbReference>
<comment type="subunit">
    <text evidence="5">Homodimer.</text>
</comment>
<feature type="binding site" evidence="5">
    <location>
        <position position="213"/>
    </location>
    <ligand>
        <name>3-dehydroquinate</name>
        <dbReference type="ChEBI" id="CHEBI:32364"/>
    </ligand>
</feature>
<evidence type="ECO:0000256" key="4">
    <source>
        <dbReference type="ARBA" id="ARBA00023270"/>
    </source>
</evidence>
<dbReference type="UniPathway" id="UPA00053">
    <property type="reaction ID" value="UER00086"/>
</dbReference>
<dbReference type="AlphaFoldDB" id="A0A429ZR97"/>
<evidence type="ECO:0000256" key="5">
    <source>
        <dbReference type="HAMAP-Rule" id="MF_00214"/>
    </source>
</evidence>
<dbReference type="InterPro" id="IPR013785">
    <property type="entry name" value="Aldolase_TIM"/>
</dbReference>
<gene>
    <name evidence="5" type="primary">aroD</name>
    <name evidence="6" type="ORF">CBF36_00185</name>
</gene>
<dbReference type="GO" id="GO:0008652">
    <property type="term" value="P:amino acid biosynthetic process"/>
    <property type="evidence" value="ECO:0007669"/>
    <property type="project" value="UniProtKB-KW"/>
</dbReference>
<feature type="binding site" evidence="5">
    <location>
        <position position="233"/>
    </location>
    <ligand>
        <name>3-dehydroquinate</name>
        <dbReference type="ChEBI" id="CHEBI:32364"/>
    </ligand>
</feature>
<comment type="caution">
    <text evidence="5">Lacks conserved residue(s) required for the propagation of feature annotation.</text>
</comment>
<keyword evidence="4 5" id="KW-0704">Schiff base</keyword>
<evidence type="ECO:0000256" key="3">
    <source>
        <dbReference type="ARBA" id="ARBA00023239"/>
    </source>
</evidence>
<dbReference type="PANTHER" id="PTHR43699:SF1">
    <property type="entry name" value="3-DEHYDROQUINATE DEHYDRATASE"/>
    <property type="match status" value="1"/>
</dbReference>
<feature type="binding site" evidence="5">
    <location>
        <position position="82"/>
    </location>
    <ligand>
        <name>3-dehydroquinate</name>
        <dbReference type="ChEBI" id="CHEBI:32364"/>
    </ligand>
</feature>
<name>A0A429ZR97_9ENTE</name>
<dbReference type="InterPro" id="IPR050146">
    <property type="entry name" value="Type-I_3-dehydroquinase"/>
</dbReference>
<dbReference type="GO" id="GO:0003855">
    <property type="term" value="F:3-dehydroquinate dehydratase activity"/>
    <property type="evidence" value="ECO:0007669"/>
    <property type="project" value="UniProtKB-UniRule"/>
</dbReference>
<reference evidence="6 7" key="1">
    <citation type="submission" date="2017-05" db="EMBL/GenBank/DDBJ databases">
        <title>Vagococcus spp. assemblies.</title>
        <authorList>
            <person name="Gulvik C.A."/>
        </authorList>
    </citation>
    <scope>NUCLEOTIDE SEQUENCE [LARGE SCALE GENOMIC DNA]</scope>
    <source>
        <strain evidence="6 7">SS1994</strain>
    </source>
</reference>
<comment type="pathway">
    <text evidence="5">Metabolic intermediate biosynthesis; chorismate biosynthesis; chorismate from D-erythrose 4-phosphate and phosphoenolpyruvate: step 3/7.</text>
</comment>
<comment type="catalytic activity">
    <reaction evidence="1 5">
        <text>3-dehydroquinate = 3-dehydroshikimate + H2O</text>
        <dbReference type="Rhea" id="RHEA:21096"/>
        <dbReference type="ChEBI" id="CHEBI:15377"/>
        <dbReference type="ChEBI" id="CHEBI:16630"/>
        <dbReference type="ChEBI" id="CHEBI:32364"/>
        <dbReference type="EC" id="4.2.1.10"/>
    </reaction>
</comment>
<comment type="similarity">
    <text evidence="5">Belongs to the type-I 3-dehydroquinase family.</text>
</comment>
<dbReference type="InterPro" id="IPR001381">
    <property type="entry name" value="DHquinase_I"/>
</dbReference>
<proteinExistence type="inferred from homology"/>
<keyword evidence="5" id="KW-0028">Amino-acid biosynthesis</keyword>
<evidence type="ECO:0000313" key="7">
    <source>
        <dbReference type="Proteomes" id="UP000288490"/>
    </source>
</evidence>
<dbReference type="RefSeq" id="WP_125955550.1">
    <property type="nucleotide sequence ID" value="NZ_JAQEJV010000001.1"/>
</dbReference>
<dbReference type="Proteomes" id="UP000288490">
    <property type="component" value="Unassembled WGS sequence"/>
</dbReference>
<evidence type="ECO:0000256" key="2">
    <source>
        <dbReference type="ARBA" id="ARBA00023141"/>
    </source>
</evidence>
<comment type="function">
    <text evidence="5">Involved in the third step of the chorismate pathway, which leads to the biosynthesis of aromatic amino acids. Catalyzes the cis-dehydration of 3-dehydroquinate (DHQ) and introduces the first double bond of the aromatic ring to yield 3-dehydroshikimate.</text>
</comment>
<feature type="active site" description="Proton donor/acceptor" evidence="5">
    <location>
        <position position="143"/>
    </location>
</feature>
<dbReference type="CDD" id="cd00502">
    <property type="entry name" value="DHQase_I"/>
    <property type="match status" value="1"/>
</dbReference>
<sequence>MSELKVRNLELGKGKPKVCVPLVAKNFEELFSEAIRLSKLDCDVIEWRADYFMYIHDARFMKKAAYFVRYAIDDKPLIFTYRTLQEGGGQHIELDEYLELNRTMIDTGYIDMVDLELEMLLERPTDILDYSKRKSVRAIVSKHNNHFTPKKEHMEETIKDMYDFGGDVCKLAVTPSDLSDMLSVLEVSNNIQEDYPDIPFVLISMGEFGQLSRMTGELFGSVMTYASNGKKSSAPGQLPISVVRDAMEVIGYKNEE</sequence>
<evidence type="ECO:0000256" key="1">
    <source>
        <dbReference type="ARBA" id="ARBA00001864"/>
    </source>
</evidence>
<organism evidence="6 7">
    <name type="scientific">Vagococcus bubulae</name>
    <dbReference type="NCBI Taxonomy" id="1977868"/>
    <lineage>
        <taxon>Bacteria</taxon>
        <taxon>Bacillati</taxon>
        <taxon>Bacillota</taxon>
        <taxon>Bacilli</taxon>
        <taxon>Lactobacillales</taxon>
        <taxon>Enterococcaceae</taxon>
        <taxon>Vagococcus</taxon>
    </lineage>
</organism>
<feature type="active site" description="Schiff-base intermediate with substrate" evidence="5">
    <location>
        <position position="170"/>
    </location>
</feature>
<dbReference type="Gene3D" id="3.20.20.70">
    <property type="entry name" value="Aldolase class I"/>
    <property type="match status" value="1"/>
</dbReference>
<dbReference type="GO" id="GO:0046279">
    <property type="term" value="P:3,4-dihydroxybenzoate biosynthetic process"/>
    <property type="evidence" value="ECO:0007669"/>
    <property type="project" value="TreeGrafter"/>
</dbReference>
<keyword evidence="3 5" id="KW-0456">Lyase</keyword>
<dbReference type="OrthoDB" id="9813659at2"/>
<dbReference type="FunFam" id="3.20.20.70:FF:000047">
    <property type="entry name" value="3-dehydroquinate dehydratase"/>
    <property type="match status" value="1"/>
</dbReference>
<dbReference type="Pfam" id="PF01487">
    <property type="entry name" value="DHquinase_I"/>
    <property type="match status" value="1"/>
</dbReference>
<keyword evidence="7" id="KW-1185">Reference proteome</keyword>
<dbReference type="EC" id="4.2.1.10" evidence="5"/>
<accession>A0A429ZR97</accession>
<dbReference type="HAMAP" id="MF_00214">
    <property type="entry name" value="AroD"/>
    <property type="match status" value="1"/>
</dbReference>
<protein>
    <recommendedName>
        <fullName evidence="5">3-dehydroquinate dehydratase</fullName>
        <shortName evidence="5">3-dehydroquinase</shortName>
        <ecNumber evidence="5">4.2.1.10</ecNumber>
    </recommendedName>
    <alternativeName>
        <fullName evidence="5">Type I DHQase</fullName>
    </alternativeName>
    <alternativeName>
        <fullName evidence="5">Type I dehydroquinase</fullName>
        <shortName evidence="5">DHQ1</shortName>
    </alternativeName>
</protein>
<comment type="caution">
    <text evidence="6">The sequence shown here is derived from an EMBL/GenBank/DDBJ whole genome shotgun (WGS) entry which is preliminary data.</text>
</comment>
<dbReference type="GO" id="GO:0009073">
    <property type="term" value="P:aromatic amino acid family biosynthetic process"/>
    <property type="evidence" value="ECO:0007669"/>
    <property type="project" value="UniProtKB-KW"/>
</dbReference>
<dbReference type="SUPFAM" id="SSF51569">
    <property type="entry name" value="Aldolase"/>
    <property type="match status" value="1"/>
</dbReference>
<dbReference type="PANTHER" id="PTHR43699">
    <property type="entry name" value="3-DEHYDROQUINATE DEHYDRATASE"/>
    <property type="match status" value="1"/>
</dbReference>